<evidence type="ECO:0000256" key="5">
    <source>
        <dbReference type="SAM" id="Phobius"/>
    </source>
</evidence>
<keyword evidence="1" id="KW-0217">Developmental protein</keyword>
<reference evidence="7 8" key="1">
    <citation type="submission" date="2016-03" db="EMBL/GenBank/DDBJ databases">
        <title>EvidentialGene: Evidence-directed Construction of Genes on Genomes.</title>
        <authorList>
            <person name="Gilbert D.G."/>
            <person name="Choi J.-H."/>
            <person name="Mockaitis K."/>
            <person name="Colbourne J."/>
            <person name="Pfrender M."/>
        </authorList>
    </citation>
    <scope>NUCLEOTIDE SEQUENCE [LARGE SCALE GENOMIC DNA]</scope>
    <source>
        <strain evidence="7 8">Xinb3</strain>
        <tissue evidence="7">Complete organism</tissue>
    </source>
</reference>
<comment type="caution">
    <text evidence="3">Lacks conserved residue(s) required for the propagation of feature annotation.</text>
</comment>
<accession>A0A164XQS6</accession>
<protein>
    <recommendedName>
        <fullName evidence="6">FZ domain-containing protein</fullName>
    </recommendedName>
</protein>
<dbReference type="GO" id="GO:0042813">
    <property type="term" value="F:Wnt receptor activity"/>
    <property type="evidence" value="ECO:0007669"/>
    <property type="project" value="TreeGrafter"/>
</dbReference>
<dbReference type="InterPro" id="IPR036790">
    <property type="entry name" value="Frizzled_dom_sf"/>
</dbReference>
<dbReference type="GO" id="GO:0005886">
    <property type="term" value="C:plasma membrane"/>
    <property type="evidence" value="ECO:0007669"/>
    <property type="project" value="TreeGrafter"/>
</dbReference>
<feature type="region of interest" description="Disordered" evidence="4">
    <location>
        <begin position="1"/>
        <end position="47"/>
    </location>
</feature>
<dbReference type="Proteomes" id="UP000076858">
    <property type="component" value="Unassembled WGS sequence"/>
</dbReference>
<dbReference type="PANTHER" id="PTHR11309">
    <property type="entry name" value="FRIZZLED"/>
    <property type="match status" value="1"/>
</dbReference>
<dbReference type="GO" id="GO:0035567">
    <property type="term" value="P:non-canonical Wnt signaling pathway"/>
    <property type="evidence" value="ECO:0007669"/>
    <property type="project" value="TreeGrafter"/>
</dbReference>
<evidence type="ECO:0000313" key="7">
    <source>
        <dbReference type="EMBL" id="KZS14473.1"/>
    </source>
</evidence>
<dbReference type="Pfam" id="PF01392">
    <property type="entry name" value="Fz"/>
    <property type="match status" value="1"/>
</dbReference>
<feature type="compositionally biased region" description="Basic and acidic residues" evidence="4">
    <location>
        <begin position="11"/>
        <end position="29"/>
    </location>
</feature>
<dbReference type="Gene3D" id="1.10.2000.10">
    <property type="entry name" value="Frizzled cysteine-rich domain"/>
    <property type="match status" value="1"/>
</dbReference>
<organism evidence="7 8">
    <name type="scientific">Daphnia magna</name>
    <dbReference type="NCBI Taxonomy" id="35525"/>
    <lineage>
        <taxon>Eukaryota</taxon>
        <taxon>Metazoa</taxon>
        <taxon>Ecdysozoa</taxon>
        <taxon>Arthropoda</taxon>
        <taxon>Crustacea</taxon>
        <taxon>Branchiopoda</taxon>
        <taxon>Diplostraca</taxon>
        <taxon>Cladocera</taxon>
        <taxon>Anomopoda</taxon>
        <taxon>Daphniidae</taxon>
        <taxon>Daphnia</taxon>
    </lineage>
</organism>
<dbReference type="GO" id="GO:0017147">
    <property type="term" value="F:Wnt-protein binding"/>
    <property type="evidence" value="ECO:0007669"/>
    <property type="project" value="TreeGrafter"/>
</dbReference>
<keyword evidence="2" id="KW-1015">Disulfide bond</keyword>
<evidence type="ECO:0000259" key="6">
    <source>
        <dbReference type="PROSITE" id="PS50038"/>
    </source>
</evidence>
<evidence type="ECO:0000256" key="4">
    <source>
        <dbReference type="SAM" id="MobiDB-lite"/>
    </source>
</evidence>
<comment type="caution">
    <text evidence="7">The sequence shown here is derived from an EMBL/GenBank/DDBJ whole genome shotgun (WGS) entry which is preliminary data.</text>
</comment>
<keyword evidence="5" id="KW-0812">Transmembrane</keyword>
<feature type="domain" description="FZ" evidence="6">
    <location>
        <begin position="480"/>
        <end position="599"/>
    </location>
</feature>
<sequence length="608" mass="66006">MCAKPTFGNEKTVEGRTFDKEHLESKKNTDPVSVEIEPHDAGGNGKSGRRKILSIYEGLSKLKKAIGVAAILLIFVFVSVAIYLLNVKGWSHPLTPVIKPPTYLFNSSYEAAGNPVPSTTTIHNQPVVDSKNEVTPFVSDDDVIIETPALAANTDKAFGQLPSDPAVPVVLLPGYTPSISSESTISTTLADDNVISEWPEVSTIPVTEQDTSGFVPVQTEVDLDYKQEQSTDSQTEAISEMVPAKPVDAIPAVDTAPWKPIDGSVVVPPVKKEYKVQNRSIVDIKSSVDSQRSLSSDEKENRIIEVETEDRVRTSKPTVSSTSTEPSPSNVSLHSVQPQTPVIKLPTYTFHSSYKAAGNPVPSTTTIPVQPLVESKNEATPFVPDDDVINETPALAANTDEAFGQLQTDPAIPAVLLTDYTPSISSESTISTTLADDNVISEWPEESTIPVTEQDFTSKPTVSSTSTEPFPSNVSLHSVPASSQCIRRQLHFCRGVLPYLETTLPNFVGDTTERERNLTVPFIESIVESECHPRVKQYACAALEPPCRDGGISLPPCRQFCHAVAEGCNDQVYWALNYSQFLNCTLCPESNDPNICFNFLIPGGNETD</sequence>
<dbReference type="PROSITE" id="PS50038">
    <property type="entry name" value="FZ"/>
    <property type="match status" value="1"/>
</dbReference>
<feature type="region of interest" description="Disordered" evidence="4">
    <location>
        <begin position="453"/>
        <end position="475"/>
    </location>
</feature>
<dbReference type="OrthoDB" id="10020456at2759"/>
<dbReference type="InterPro" id="IPR020067">
    <property type="entry name" value="Frizzled_dom"/>
</dbReference>
<dbReference type="InterPro" id="IPR015526">
    <property type="entry name" value="Frizzled/SFRP"/>
</dbReference>
<keyword evidence="8" id="KW-1185">Reference proteome</keyword>
<dbReference type="CDD" id="cd07066">
    <property type="entry name" value="CRD_FZ"/>
    <property type="match status" value="1"/>
</dbReference>
<gene>
    <name evidence="7" type="ORF">APZ42_019831</name>
</gene>
<feature type="transmembrane region" description="Helical" evidence="5">
    <location>
        <begin position="65"/>
        <end position="85"/>
    </location>
</feature>
<keyword evidence="5" id="KW-0472">Membrane</keyword>
<evidence type="ECO:0000256" key="1">
    <source>
        <dbReference type="ARBA" id="ARBA00022473"/>
    </source>
</evidence>
<dbReference type="EMBL" id="LRGB01000944">
    <property type="protein sequence ID" value="KZS14473.1"/>
    <property type="molecule type" value="Genomic_DNA"/>
</dbReference>
<feature type="compositionally biased region" description="Basic and acidic residues" evidence="4">
    <location>
        <begin position="295"/>
        <end position="313"/>
    </location>
</feature>
<name>A0A164XQS6_9CRUS</name>
<dbReference type="SUPFAM" id="SSF63501">
    <property type="entry name" value="Frizzled cysteine-rich domain"/>
    <property type="match status" value="1"/>
</dbReference>
<dbReference type="AlphaFoldDB" id="A0A164XQS6"/>
<feature type="compositionally biased region" description="Low complexity" evidence="4">
    <location>
        <begin position="315"/>
        <end position="332"/>
    </location>
</feature>
<evidence type="ECO:0000256" key="2">
    <source>
        <dbReference type="ARBA" id="ARBA00023157"/>
    </source>
</evidence>
<dbReference type="GO" id="GO:0060070">
    <property type="term" value="P:canonical Wnt signaling pathway"/>
    <property type="evidence" value="ECO:0007669"/>
    <property type="project" value="TreeGrafter"/>
</dbReference>
<proteinExistence type="predicted"/>
<keyword evidence="5" id="KW-1133">Transmembrane helix</keyword>
<evidence type="ECO:0000313" key="8">
    <source>
        <dbReference type="Proteomes" id="UP000076858"/>
    </source>
</evidence>
<dbReference type="SMART" id="SM00063">
    <property type="entry name" value="FRI"/>
    <property type="match status" value="1"/>
</dbReference>
<dbReference type="STRING" id="35525.A0A164XQS6"/>
<feature type="region of interest" description="Disordered" evidence="4">
    <location>
        <begin position="287"/>
        <end position="338"/>
    </location>
</feature>
<evidence type="ECO:0000256" key="3">
    <source>
        <dbReference type="PROSITE-ProRule" id="PRU00090"/>
    </source>
</evidence>